<keyword evidence="2" id="KW-0472">Membrane</keyword>
<keyword evidence="2" id="KW-1133">Transmembrane helix</keyword>
<protein>
    <submittedName>
        <fullName evidence="3">Uncharacterized protein</fullName>
    </submittedName>
</protein>
<feature type="transmembrane region" description="Helical" evidence="2">
    <location>
        <begin position="56"/>
        <end position="79"/>
    </location>
</feature>
<keyword evidence="4" id="KW-1185">Reference proteome</keyword>
<dbReference type="OrthoDB" id="2756573at2759"/>
<evidence type="ECO:0000256" key="1">
    <source>
        <dbReference type="SAM" id="MobiDB-lite"/>
    </source>
</evidence>
<proteinExistence type="predicted"/>
<dbReference type="AlphaFoldDB" id="A0A2G8RZK7"/>
<organism evidence="3 4">
    <name type="scientific">Ganoderma sinense ZZ0214-1</name>
    <dbReference type="NCBI Taxonomy" id="1077348"/>
    <lineage>
        <taxon>Eukaryota</taxon>
        <taxon>Fungi</taxon>
        <taxon>Dikarya</taxon>
        <taxon>Basidiomycota</taxon>
        <taxon>Agaricomycotina</taxon>
        <taxon>Agaricomycetes</taxon>
        <taxon>Polyporales</taxon>
        <taxon>Polyporaceae</taxon>
        <taxon>Ganoderma</taxon>
    </lineage>
</organism>
<evidence type="ECO:0000256" key="2">
    <source>
        <dbReference type="SAM" id="Phobius"/>
    </source>
</evidence>
<accession>A0A2G8RZK7</accession>
<comment type="caution">
    <text evidence="3">The sequence shown here is derived from an EMBL/GenBank/DDBJ whole genome shotgun (WGS) entry which is preliminary data.</text>
</comment>
<feature type="region of interest" description="Disordered" evidence="1">
    <location>
        <begin position="180"/>
        <end position="237"/>
    </location>
</feature>
<reference evidence="3 4" key="1">
    <citation type="journal article" date="2015" name="Sci. Rep.">
        <title>Chromosome-level genome map provides insights into diverse defense mechanisms in the medicinal fungus Ganoderma sinense.</title>
        <authorList>
            <person name="Zhu Y."/>
            <person name="Xu J."/>
            <person name="Sun C."/>
            <person name="Zhou S."/>
            <person name="Xu H."/>
            <person name="Nelson D.R."/>
            <person name="Qian J."/>
            <person name="Song J."/>
            <person name="Luo H."/>
            <person name="Xiang L."/>
            <person name="Li Y."/>
            <person name="Xu Z."/>
            <person name="Ji A."/>
            <person name="Wang L."/>
            <person name="Lu S."/>
            <person name="Hayward A."/>
            <person name="Sun W."/>
            <person name="Li X."/>
            <person name="Schwartz D.C."/>
            <person name="Wang Y."/>
            <person name="Chen S."/>
        </authorList>
    </citation>
    <scope>NUCLEOTIDE SEQUENCE [LARGE SCALE GENOMIC DNA]</scope>
    <source>
        <strain evidence="3 4">ZZ0214-1</strain>
    </source>
</reference>
<dbReference type="Proteomes" id="UP000230002">
    <property type="component" value="Unassembled WGS sequence"/>
</dbReference>
<evidence type="ECO:0000313" key="3">
    <source>
        <dbReference type="EMBL" id="PIL26953.1"/>
    </source>
</evidence>
<feature type="compositionally biased region" description="Basic and acidic residues" evidence="1">
    <location>
        <begin position="203"/>
        <end position="212"/>
    </location>
</feature>
<name>A0A2G8RZK7_9APHY</name>
<evidence type="ECO:0000313" key="4">
    <source>
        <dbReference type="Proteomes" id="UP000230002"/>
    </source>
</evidence>
<dbReference type="EMBL" id="AYKW01000034">
    <property type="protein sequence ID" value="PIL26953.1"/>
    <property type="molecule type" value="Genomic_DNA"/>
</dbReference>
<sequence length="237" mass="25032">MDSTPGDLTLIHAFAFLTVLADALLLAITWRVLAPSGQRGANLKSKGLVYIMFRDGAIYFILIMALNATDLIFITYAMIRAEGGVGDAGVNAMAAIETFRTFLPPMLVSRFLLDLQEAHQRKVVVLGSSSLLDSPLSPGSGFGFGSPSTQSSIASAPALSLSMGALGASIDPEDWDAELRDTHEEEGASASAHVAFKFPAPRRGSDSGHSEEGDGESPPASSSWAEYKSLLEGRRVG</sequence>
<gene>
    <name evidence="3" type="ORF">GSI_10091</name>
</gene>
<feature type="transmembrane region" description="Helical" evidence="2">
    <location>
        <begin position="12"/>
        <end position="35"/>
    </location>
</feature>
<keyword evidence="2" id="KW-0812">Transmembrane</keyword>